<accession>A0ACC0KSP0</accession>
<keyword evidence="2" id="KW-1185">Reference proteome</keyword>
<gene>
    <name evidence="1" type="ORF">MSG28_012946</name>
</gene>
<organism evidence="1 2">
    <name type="scientific">Choristoneura fumiferana</name>
    <name type="common">Spruce budworm moth</name>
    <name type="synonym">Archips fumiferana</name>
    <dbReference type="NCBI Taxonomy" id="7141"/>
    <lineage>
        <taxon>Eukaryota</taxon>
        <taxon>Metazoa</taxon>
        <taxon>Ecdysozoa</taxon>
        <taxon>Arthropoda</taxon>
        <taxon>Hexapoda</taxon>
        <taxon>Insecta</taxon>
        <taxon>Pterygota</taxon>
        <taxon>Neoptera</taxon>
        <taxon>Endopterygota</taxon>
        <taxon>Lepidoptera</taxon>
        <taxon>Glossata</taxon>
        <taxon>Ditrysia</taxon>
        <taxon>Tortricoidea</taxon>
        <taxon>Tortricidae</taxon>
        <taxon>Tortricinae</taxon>
        <taxon>Choristoneura</taxon>
    </lineage>
</organism>
<dbReference type="Proteomes" id="UP001064048">
    <property type="component" value="Chromosome 23"/>
</dbReference>
<comment type="caution">
    <text evidence="1">The sequence shown here is derived from an EMBL/GenBank/DDBJ whole genome shotgun (WGS) entry which is preliminary data.</text>
</comment>
<dbReference type="EMBL" id="CM046123">
    <property type="protein sequence ID" value="KAI8439081.1"/>
    <property type="molecule type" value="Genomic_DNA"/>
</dbReference>
<evidence type="ECO:0000313" key="2">
    <source>
        <dbReference type="Proteomes" id="UP001064048"/>
    </source>
</evidence>
<sequence length="938" mass="107348">MKMGKRKYKNDSEESAKKNRTDEVVLEGESENAASEQPQIEQAKSKNATEKQHGFDIKHFRKELASKTGQTMALTQFLQVCLNPDSEVDYIAEYLNAGGNSHEILRQINQDSKKNLTLATPAFHLFHLIIMKVQSSHPQMLTITEEACRFFLNTFMSTVEIMISENSGPRHRKIILKLLTSIVTLNPDLGVEVINQAPLTPKHLQYILEKPNYKEKDNVRTSFVHFMTSFLIEGHLPLIKALLEKQGLLPLVIPGLIHDEAESVLMFLNILKKHVIDNNFISKSLKLRTFSHQVLHNIFKLYSWKGPPELSQEVRNELRPDIMILLSEIVLTLFTSHKLGLYFTDNTLGTVDANKNQNLYKAVLTLKRPWEFQEEGDVVLKIVNKCPDLHRALISVVEQSFEPQHSPIWEKTVQFAIKLLDVLKPEDMVPRMGNLSSVQVANFVRFITLPIPLLKFIQTHLGKDQTISLYCVKILVKMLETLRKYLRILSMDDTHINVSDLRNKMEYFFPKHMPVPTIIASLIQDVICNKQSTDSTTDYRLPKIADTDSLIYLIDLLLLYNEIHPAFFEMLEGCLDIKKILDYSMTLTSGRVSLLKFKVVSLWLTLDSSAISLNNPMFKDLFHIMLDVYTNTEDSTWIEAKDTICKFFKNTGIFEGDEDEIHLMLYTLRTSRACPTALIGDLVQYVLEHSLELTETVRNQVVNFEISDQSSAATLDKLFNDLMKNRNTDNTSFLETKVPSPFVVGCMQYIHNNKEARKSLKQFLSIYVVSLLHSNYSPELTEVLIGDSKLDARSYIASWTGEPVALTEALVGRDTTINKMATAIIGNDDVSIKDIFQCLEEVSNDENDITIDEVPYKVNVVEIVDESELLVWAKYLIFCTVRLTDMNLLTEKQQKKISTYFECLILIGKKCHMRDVCCTILLTLFKNPVTLKSTHLWT</sequence>
<reference evidence="1 2" key="1">
    <citation type="journal article" date="2022" name="Genome Biol. Evol.">
        <title>The Spruce Budworm Genome: Reconstructing the Evolutionary History of Antifreeze Proteins.</title>
        <authorList>
            <person name="Beliveau C."/>
            <person name="Gagne P."/>
            <person name="Picq S."/>
            <person name="Vernygora O."/>
            <person name="Keeling C.I."/>
            <person name="Pinkney K."/>
            <person name="Doucet D."/>
            <person name="Wen F."/>
            <person name="Johnston J.S."/>
            <person name="Maaroufi H."/>
            <person name="Boyle B."/>
            <person name="Laroche J."/>
            <person name="Dewar K."/>
            <person name="Juretic N."/>
            <person name="Blackburn G."/>
            <person name="Nisole A."/>
            <person name="Brunet B."/>
            <person name="Brandao M."/>
            <person name="Lumley L."/>
            <person name="Duan J."/>
            <person name="Quan G."/>
            <person name="Lucarotti C.J."/>
            <person name="Roe A.D."/>
            <person name="Sperling F.A.H."/>
            <person name="Levesque R.C."/>
            <person name="Cusson M."/>
        </authorList>
    </citation>
    <scope>NUCLEOTIDE SEQUENCE [LARGE SCALE GENOMIC DNA]</scope>
    <source>
        <tissue evidence="1">Whole insects</tissue>
    </source>
</reference>
<evidence type="ECO:0000313" key="1">
    <source>
        <dbReference type="EMBL" id="KAI8439081.1"/>
    </source>
</evidence>
<proteinExistence type="predicted"/>
<name>A0ACC0KSP0_CHOFU</name>
<protein>
    <submittedName>
        <fullName evidence="1">Uncharacterized protein</fullName>
    </submittedName>
</protein>